<dbReference type="NCBIfam" id="NF003975">
    <property type="entry name" value="PRK05467.1-4"/>
    <property type="match status" value="1"/>
</dbReference>
<evidence type="ECO:0000256" key="5">
    <source>
        <dbReference type="ARBA" id="ARBA00023002"/>
    </source>
</evidence>
<keyword evidence="5 7" id="KW-0560">Oxidoreductase</keyword>
<proteinExistence type="inferred from homology"/>
<organism evidence="9 10">
    <name type="scientific">Croceicoccus esteveae</name>
    <dbReference type="NCBI Taxonomy" id="3075597"/>
    <lineage>
        <taxon>Bacteria</taxon>
        <taxon>Pseudomonadati</taxon>
        <taxon>Pseudomonadota</taxon>
        <taxon>Alphaproteobacteria</taxon>
        <taxon>Sphingomonadales</taxon>
        <taxon>Erythrobacteraceae</taxon>
        <taxon>Croceicoccus</taxon>
    </lineage>
</organism>
<dbReference type="EMBL" id="JAVRHS010000001">
    <property type="protein sequence ID" value="MDT0574729.1"/>
    <property type="molecule type" value="Genomic_DNA"/>
</dbReference>
<evidence type="ECO:0000256" key="7">
    <source>
        <dbReference type="HAMAP-Rule" id="MF_00657"/>
    </source>
</evidence>
<dbReference type="PANTHER" id="PTHR41536">
    <property type="entry name" value="PKHD-TYPE HYDROXYLASE YBIX"/>
    <property type="match status" value="1"/>
</dbReference>
<evidence type="ECO:0000256" key="6">
    <source>
        <dbReference type="ARBA" id="ARBA00023004"/>
    </source>
</evidence>
<dbReference type="InterPro" id="IPR006620">
    <property type="entry name" value="Pro_4_hyd_alph"/>
</dbReference>
<evidence type="ECO:0000256" key="2">
    <source>
        <dbReference type="ARBA" id="ARBA00022723"/>
    </source>
</evidence>
<feature type="domain" description="Fe2OG dioxygenase" evidence="8">
    <location>
        <begin position="78"/>
        <end position="178"/>
    </location>
</feature>
<dbReference type="InterPro" id="IPR044862">
    <property type="entry name" value="Pro_4_hyd_alph_FE2OG_OXY"/>
</dbReference>
<dbReference type="Pfam" id="PF13640">
    <property type="entry name" value="2OG-FeII_Oxy_3"/>
    <property type="match status" value="1"/>
</dbReference>
<feature type="binding site" evidence="7">
    <location>
        <position position="169"/>
    </location>
    <ligand>
        <name>2-oxoglutarate</name>
        <dbReference type="ChEBI" id="CHEBI:16810"/>
    </ligand>
</feature>
<dbReference type="HAMAP" id="MF_00657">
    <property type="entry name" value="Hydroxyl_YbiX"/>
    <property type="match status" value="1"/>
</dbReference>
<dbReference type="Gene3D" id="2.60.120.620">
    <property type="entry name" value="q2cbj1_9rhob like domain"/>
    <property type="match status" value="1"/>
</dbReference>
<dbReference type="InterPro" id="IPR005123">
    <property type="entry name" value="Oxoglu/Fe-dep_dioxygenase_dom"/>
</dbReference>
<gene>
    <name evidence="9" type="ORF">RM533_00865</name>
</gene>
<protein>
    <submittedName>
        <fullName evidence="9">Fe2+-dependent dioxygenase</fullName>
    </submittedName>
</protein>
<evidence type="ECO:0000256" key="3">
    <source>
        <dbReference type="ARBA" id="ARBA00022896"/>
    </source>
</evidence>
<feature type="binding site" evidence="7">
    <location>
        <position position="159"/>
    </location>
    <ligand>
        <name>Fe cation</name>
        <dbReference type="ChEBI" id="CHEBI:24875"/>
    </ligand>
</feature>
<accession>A0ABU2ZEL9</accession>
<feature type="binding site" evidence="7">
    <location>
        <position position="98"/>
    </location>
    <ligand>
        <name>Fe cation</name>
        <dbReference type="ChEBI" id="CHEBI:24875"/>
    </ligand>
</feature>
<keyword evidence="6 7" id="KW-0408">Iron</keyword>
<dbReference type="Gene3D" id="4.10.860.20">
    <property type="entry name" value="Rabenosyn, Rab binding domain"/>
    <property type="match status" value="1"/>
</dbReference>
<dbReference type="GO" id="GO:0051213">
    <property type="term" value="F:dioxygenase activity"/>
    <property type="evidence" value="ECO:0007669"/>
    <property type="project" value="UniProtKB-KW"/>
</dbReference>
<keyword evidence="2 7" id="KW-0479">Metal-binding</keyword>
<sequence length="227" mass="25358">MMVKITGVLDAAGVNEVRRIIDKGPWVDGNETSGHQSRQTKRNIQLRQGCEQAHEAGRIVLDALGQTPEFIASALPLKVFPPLFNRYAGGQAFGNHVDNSIRTLPGTDFRIRSDLSATLFLEPPEAYDGGELVVQDMFGEHRVKLAAGDLVLYPASSLHRVDPVSNGTRTACFFWLQSMVRDNGEREQLYRLDRAIRLLTQDRGAEDAAVLELTNLYHNLMRRWADA</sequence>
<comment type="cofactor">
    <cofactor evidence="7">
        <name>Fe(2+)</name>
        <dbReference type="ChEBI" id="CHEBI:29033"/>
    </cofactor>
    <text evidence="7">Binds 1 Fe(2+) ion per subunit.</text>
</comment>
<keyword evidence="4 7" id="KW-0223">Dioxygenase</keyword>
<evidence type="ECO:0000256" key="4">
    <source>
        <dbReference type="ARBA" id="ARBA00022964"/>
    </source>
</evidence>
<dbReference type="PANTHER" id="PTHR41536:SF1">
    <property type="entry name" value="PKHD-TYPE HYDROXYLASE YBIX"/>
    <property type="match status" value="1"/>
</dbReference>
<feature type="binding site" evidence="7">
    <location>
        <position position="96"/>
    </location>
    <ligand>
        <name>Fe cation</name>
        <dbReference type="ChEBI" id="CHEBI:24875"/>
    </ligand>
</feature>
<reference evidence="9 10" key="1">
    <citation type="submission" date="2023-09" db="EMBL/GenBank/DDBJ databases">
        <authorList>
            <person name="Rey-Velasco X."/>
        </authorList>
    </citation>
    <scope>NUCLEOTIDE SEQUENCE [LARGE SCALE GENOMIC DNA]</scope>
    <source>
        <strain evidence="9 10">F390</strain>
    </source>
</reference>
<dbReference type="PROSITE" id="PS51471">
    <property type="entry name" value="FE2OG_OXY"/>
    <property type="match status" value="1"/>
</dbReference>
<dbReference type="Proteomes" id="UP001259803">
    <property type="component" value="Unassembled WGS sequence"/>
</dbReference>
<evidence type="ECO:0000313" key="9">
    <source>
        <dbReference type="EMBL" id="MDT0574729.1"/>
    </source>
</evidence>
<evidence type="ECO:0000313" key="10">
    <source>
        <dbReference type="Proteomes" id="UP001259803"/>
    </source>
</evidence>
<dbReference type="InterPro" id="IPR023550">
    <property type="entry name" value="PKHD_hydroxylase"/>
</dbReference>
<keyword evidence="10" id="KW-1185">Reference proteome</keyword>
<dbReference type="SMART" id="SM00702">
    <property type="entry name" value="P4Hc"/>
    <property type="match status" value="1"/>
</dbReference>
<comment type="caution">
    <text evidence="9">The sequence shown here is derived from an EMBL/GenBank/DDBJ whole genome shotgun (WGS) entry which is preliminary data.</text>
</comment>
<dbReference type="Pfam" id="PF18331">
    <property type="entry name" value="PKHD_C"/>
    <property type="match status" value="1"/>
</dbReference>
<dbReference type="RefSeq" id="WP_311339293.1">
    <property type="nucleotide sequence ID" value="NZ_JAVRHS010000001.1"/>
</dbReference>
<evidence type="ECO:0000256" key="1">
    <source>
        <dbReference type="ARBA" id="ARBA00001961"/>
    </source>
</evidence>
<evidence type="ECO:0000259" key="8">
    <source>
        <dbReference type="PROSITE" id="PS51471"/>
    </source>
</evidence>
<name>A0ABU2ZEL9_9SPHN</name>
<comment type="cofactor">
    <cofactor evidence="1 7">
        <name>L-ascorbate</name>
        <dbReference type="ChEBI" id="CHEBI:38290"/>
    </cofactor>
</comment>
<keyword evidence="3 7" id="KW-0847">Vitamin C</keyword>
<dbReference type="NCBIfam" id="NF003973">
    <property type="entry name" value="PRK05467.1-2"/>
    <property type="match status" value="1"/>
</dbReference>
<dbReference type="NCBIfam" id="NF003974">
    <property type="entry name" value="PRK05467.1-3"/>
    <property type="match status" value="1"/>
</dbReference>
<dbReference type="InterPro" id="IPR041097">
    <property type="entry name" value="PKHD_C"/>
</dbReference>